<dbReference type="InterPro" id="IPR008407">
    <property type="entry name" value="Brnchd-chn_aa_trnsp_AzlD"/>
</dbReference>
<keyword evidence="1" id="KW-0812">Transmembrane</keyword>
<name>A0ABU7PJZ0_9ACTN</name>
<reference evidence="2 3" key="1">
    <citation type="submission" date="2023-12" db="EMBL/GenBank/DDBJ databases">
        <title>Streptomyces sp. V4-01.</title>
        <authorList>
            <person name="Somphong A."/>
            <person name="Phongsopitanun W."/>
        </authorList>
    </citation>
    <scope>NUCLEOTIDE SEQUENCE [LARGE SCALE GENOMIC DNA]</scope>
    <source>
        <strain evidence="2 3">V4-01</strain>
    </source>
</reference>
<keyword evidence="1" id="KW-1133">Transmembrane helix</keyword>
<feature type="transmembrane region" description="Helical" evidence="1">
    <location>
        <begin position="40"/>
        <end position="62"/>
    </location>
</feature>
<protein>
    <submittedName>
        <fullName evidence="2">AzlD domain-containing protein</fullName>
    </submittedName>
</protein>
<keyword evidence="1" id="KW-0472">Membrane</keyword>
<organism evidence="2 3">
    <name type="scientific">Actinacidiphila polyblastidii</name>
    <dbReference type="NCBI Taxonomy" id="3110430"/>
    <lineage>
        <taxon>Bacteria</taxon>
        <taxon>Bacillati</taxon>
        <taxon>Actinomycetota</taxon>
        <taxon>Actinomycetes</taxon>
        <taxon>Kitasatosporales</taxon>
        <taxon>Streptomycetaceae</taxon>
        <taxon>Actinacidiphila</taxon>
    </lineage>
</organism>
<evidence type="ECO:0000256" key="1">
    <source>
        <dbReference type="SAM" id="Phobius"/>
    </source>
</evidence>
<gene>
    <name evidence="2" type="ORF">V2S66_29330</name>
</gene>
<proteinExistence type="predicted"/>
<dbReference type="Pfam" id="PF05437">
    <property type="entry name" value="AzlD"/>
    <property type="match status" value="1"/>
</dbReference>
<dbReference type="RefSeq" id="WP_330799758.1">
    <property type="nucleotide sequence ID" value="NZ_JAZEWV010000038.1"/>
</dbReference>
<feature type="transmembrane region" description="Helical" evidence="1">
    <location>
        <begin position="83"/>
        <end position="101"/>
    </location>
</feature>
<comment type="caution">
    <text evidence="2">The sequence shown here is derived from an EMBL/GenBank/DDBJ whole genome shotgun (WGS) entry which is preliminary data.</text>
</comment>
<dbReference type="Proteomes" id="UP001344658">
    <property type="component" value="Unassembled WGS sequence"/>
</dbReference>
<evidence type="ECO:0000313" key="3">
    <source>
        <dbReference type="Proteomes" id="UP001344658"/>
    </source>
</evidence>
<keyword evidence="3" id="KW-1185">Reference proteome</keyword>
<evidence type="ECO:0000313" key="2">
    <source>
        <dbReference type="EMBL" id="MEE4546056.1"/>
    </source>
</evidence>
<sequence length="103" mass="10320">MNLLVATGVLGAGTYAFRLAGPLLKARMRLSPRVEQGMGVAVVVLLSALVATSSLTQGHGAAGFARPAGVLVGGVLAWRRAPFALVVVAAAATTAVLRLLGVS</sequence>
<accession>A0ABU7PJZ0</accession>
<dbReference type="EMBL" id="JAZEWV010000038">
    <property type="protein sequence ID" value="MEE4546056.1"/>
    <property type="molecule type" value="Genomic_DNA"/>
</dbReference>